<dbReference type="InterPro" id="IPR013083">
    <property type="entry name" value="Znf_RING/FYVE/PHD"/>
</dbReference>
<reference evidence="8 9" key="1">
    <citation type="submission" date="2015-01" db="EMBL/GenBank/DDBJ databases">
        <title>Evolution of Trichinella species and genotypes.</title>
        <authorList>
            <person name="Korhonen P.K."/>
            <person name="Edoardo P."/>
            <person name="Giuseppe L.R."/>
            <person name="Gasser R.B."/>
        </authorList>
    </citation>
    <scope>NUCLEOTIDE SEQUENCE [LARGE SCALE GENOMIC DNA]</scope>
    <source>
        <strain evidence="8">ISS3</strain>
    </source>
</reference>
<gene>
    <name evidence="8" type="primary">Cnrip1</name>
    <name evidence="8" type="ORF">T01_11283</name>
</gene>
<protein>
    <submittedName>
        <fullName evidence="8">Zinc finger protein</fullName>
    </submittedName>
</protein>
<evidence type="ECO:0000256" key="2">
    <source>
        <dbReference type="ARBA" id="ARBA00022771"/>
    </source>
</evidence>
<feature type="domain" description="RING-type" evidence="7">
    <location>
        <begin position="9"/>
        <end position="49"/>
    </location>
</feature>
<evidence type="ECO:0000313" key="8">
    <source>
        <dbReference type="EMBL" id="KRY37093.1"/>
    </source>
</evidence>
<evidence type="ECO:0000313" key="9">
    <source>
        <dbReference type="Proteomes" id="UP000054776"/>
    </source>
</evidence>
<dbReference type="AlphaFoldDB" id="A0A0V1BIS5"/>
<feature type="region of interest" description="Disordered" evidence="6">
    <location>
        <begin position="769"/>
        <end position="805"/>
    </location>
</feature>
<dbReference type="InterPro" id="IPR013087">
    <property type="entry name" value="Znf_C2H2_type"/>
</dbReference>
<dbReference type="SUPFAM" id="SSF57850">
    <property type="entry name" value="RING/U-box"/>
    <property type="match status" value="1"/>
</dbReference>
<dbReference type="Gene3D" id="3.30.40.10">
    <property type="entry name" value="Zinc/RING finger domain, C3HC4 (zinc finger)"/>
    <property type="match status" value="1"/>
</dbReference>
<proteinExistence type="predicted"/>
<dbReference type="EMBL" id="JYDH01000037">
    <property type="protein sequence ID" value="KRY37093.1"/>
    <property type="molecule type" value="Genomic_DNA"/>
</dbReference>
<keyword evidence="9" id="KW-1185">Reference proteome</keyword>
<evidence type="ECO:0000256" key="4">
    <source>
        <dbReference type="PROSITE-ProRule" id="PRU00175"/>
    </source>
</evidence>
<dbReference type="InterPro" id="IPR057634">
    <property type="entry name" value="PAH_ZNF598/HEL2"/>
</dbReference>
<evidence type="ECO:0000256" key="3">
    <source>
        <dbReference type="ARBA" id="ARBA00022833"/>
    </source>
</evidence>
<evidence type="ECO:0000259" key="7">
    <source>
        <dbReference type="PROSITE" id="PS50089"/>
    </source>
</evidence>
<dbReference type="OrthoDB" id="3838338at2759"/>
<dbReference type="Pfam" id="PF23202">
    <property type="entry name" value="PAH_ZNF598"/>
    <property type="match status" value="1"/>
</dbReference>
<evidence type="ECO:0000256" key="1">
    <source>
        <dbReference type="ARBA" id="ARBA00022723"/>
    </source>
</evidence>
<keyword evidence="1" id="KW-0479">Metal-binding</keyword>
<comment type="caution">
    <text evidence="8">The sequence shown here is derived from an EMBL/GenBank/DDBJ whole genome shotgun (WGS) entry which is preliminary data.</text>
</comment>
<dbReference type="InterPro" id="IPR001841">
    <property type="entry name" value="Znf_RING"/>
</dbReference>
<accession>A0A0V1BIS5</accession>
<dbReference type="SMART" id="SM00355">
    <property type="entry name" value="ZnF_C2H2"/>
    <property type="match status" value="2"/>
</dbReference>
<dbReference type="PANTHER" id="PTHR22938">
    <property type="entry name" value="ZINC FINGER PROTEIN 598"/>
    <property type="match status" value="1"/>
</dbReference>
<keyword evidence="5" id="KW-0175">Coiled coil</keyword>
<dbReference type="GO" id="GO:0043022">
    <property type="term" value="F:ribosome binding"/>
    <property type="evidence" value="ECO:0007669"/>
    <property type="project" value="TreeGrafter"/>
</dbReference>
<dbReference type="STRING" id="6334.A0A0V1BIS5"/>
<organism evidence="8 9">
    <name type="scientific">Trichinella spiralis</name>
    <name type="common">Trichina worm</name>
    <dbReference type="NCBI Taxonomy" id="6334"/>
    <lineage>
        <taxon>Eukaryota</taxon>
        <taxon>Metazoa</taxon>
        <taxon>Ecdysozoa</taxon>
        <taxon>Nematoda</taxon>
        <taxon>Enoplea</taxon>
        <taxon>Dorylaimia</taxon>
        <taxon>Trichinellida</taxon>
        <taxon>Trichinellidae</taxon>
        <taxon>Trichinella</taxon>
    </lineage>
</organism>
<feature type="compositionally biased region" description="Low complexity" evidence="6">
    <location>
        <begin position="795"/>
        <end position="805"/>
    </location>
</feature>
<dbReference type="SMART" id="SM00184">
    <property type="entry name" value="RING"/>
    <property type="match status" value="1"/>
</dbReference>
<dbReference type="GO" id="GO:0008270">
    <property type="term" value="F:zinc ion binding"/>
    <property type="evidence" value="ECO:0007669"/>
    <property type="project" value="UniProtKB-KW"/>
</dbReference>
<dbReference type="InterPro" id="IPR044288">
    <property type="entry name" value="ZNF598/HEL2"/>
</dbReference>
<name>A0A0V1BIS5_TRISP</name>
<evidence type="ECO:0000256" key="6">
    <source>
        <dbReference type="SAM" id="MobiDB-lite"/>
    </source>
</evidence>
<dbReference type="GO" id="GO:0072344">
    <property type="term" value="P:rescue of stalled ribosome"/>
    <property type="evidence" value="ECO:0007669"/>
    <property type="project" value="InterPro"/>
</dbReference>
<dbReference type="Pfam" id="PF25447">
    <property type="entry name" value="RING_ZNF598"/>
    <property type="match status" value="1"/>
</dbReference>
<dbReference type="PANTHER" id="PTHR22938:SF0">
    <property type="entry name" value="E3 UBIQUITIN-PROTEIN LIGASE ZNF598"/>
    <property type="match status" value="1"/>
</dbReference>
<feature type="coiled-coil region" evidence="5">
    <location>
        <begin position="710"/>
        <end position="737"/>
    </location>
</feature>
<dbReference type="eggNOG" id="KOG2231">
    <property type="taxonomic scope" value="Eukaryota"/>
</dbReference>
<dbReference type="GO" id="GO:0016567">
    <property type="term" value="P:protein ubiquitination"/>
    <property type="evidence" value="ECO:0007669"/>
    <property type="project" value="TreeGrafter"/>
</dbReference>
<keyword evidence="2 4" id="KW-0863">Zinc-finger</keyword>
<keyword evidence="3" id="KW-0862">Zinc</keyword>
<dbReference type="PROSITE" id="PS00518">
    <property type="entry name" value="ZF_RING_1"/>
    <property type="match status" value="1"/>
</dbReference>
<evidence type="ECO:0000256" key="5">
    <source>
        <dbReference type="SAM" id="Coils"/>
    </source>
</evidence>
<feature type="compositionally biased region" description="Basic and acidic residues" evidence="6">
    <location>
        <begin position="854"/>
        <end position="868"/>
    </location>
</feature>
<dbReference type="Proteomes" id="UP000054776">
    <property type="component" value="Unassembled WGS sequence"/>
</dbReference>
<feature type="region of interest" description="Disordered" evidence="6">
    <location>
        <begin position="854"/>
        <end position="879"/>
    </location>
</feature>
<sequence>MSAEDGLQCIICFEQREYFCVSSCDHAVCLTCVIRIMMLNDSKECPVCRVVMEKVIAFVGDGKKKTKFVEVLNIPHVTGIRYEEKGIFFTNQELKQFADNLLSHVCQICENRMVFPTFRHLEVHMRHQHERFPCDICTVNLTLFSEERQFFTRAALARHRRIGDDKKLGERGHPLCKFCDERYFDADMLFRFASYLFYVFDVLNLEFYLDTVALPTISAIFAPVIFYQILKIDDLLFSFSTLDALKDHFRSEHFLCEIDNCANAPYGVVFENKVDYQCHLNSNHSETMGRYLTRENRHLLELHGEFQQDWHAGSKRRSRRLEALLENKQKGIQQQPSVQQSFHLENEDFPNLNPNIASSSGVQSNNNYSSTAVTKNWKKSKEVVPLIDDFPPLSSSSDGKVNLNFWHLFSSCIYSKFNFCEFVIAPVVVVDDTADKWSPWSTVNGNKRKGKKKCDFSKGAKTELLSHTSSAAAKANSELMENQHLCSTSSELADAEQMFRNGNTSDLVKKAEQPPSQYENEFPELPVKDSLIQKCNRGEPWIQWSSTNKLSKQVAEPKKEPAVLKNLKANQPSEAHQSRSKTKFLLEPIEEKHNEAGSSKTKAKNAKINLTMMNRDADFPPLVNENSMCNTTGMPLLGFKSKLQSKSRDVVKIDVTVNETKKMPNNADMVEFLSLPGSKDAHTAGNVEYSAKTSANYSAAVLKVQNGSSTAKLKNAKEQQQMKVDELTNKNVKARMKQQTASLNEDTTVIQSPFHAQHDSMKLVQKNANKSGAHIDGKKFKDKAGLRSNDHKQVQGKSSQKSAKGSSNLQYCDFYLNLNAHMQNVHGCCSCCCCSWLRKRTIGRMKYNLSEKRKLNRSDNEKNDEKLAKSWPKSSPPPPEAQSLCHLIRLYTYLFINWTLFFNLCDENIIMFLGMDDFTTVGWFIILVEIVDASRVKWDSAERMKKEAKSNCFNFFLHVKYPEFYEKCLPYIENRSGKKWKSGEFLKLSQYEEQSANLRGRLVASMSDNELASFENLLNSFQEGKMLAGDFFSEMMHQLGEGLFLSVFPEMISLMPNVDMQKKLLRCYITHCVNCGEDLQVRFQSVDLCHICSQVVLSVNYMEHVRLHCEEEEEL</sequence>
<dbReference type="GO" id="GO:0061630">
    <property type="term" value="F:ubiquitin protein ligase activity"/>
    <property type="evidence" value="ECO:0007669"/>
    <property type="project" value="InterPro"/>
</dbReference>
<dbReference type="InterPro" id="IPR017907">
    <property type="entry name" value="Znf_RING_CS"/>
</dbReference>
<dbReference type="InParanoid" id="A0A0V1BIS5"/>
<feature type="compositionally biased region" description="Basic and acidic residues" evidence="6">
    <location>
        <begin position="773"/>
        <end position="793"/>
    </location>
</feature>
<dbReference type="PROSITE" id="PS50089">
    <property type="entry name" value="ZF_RING_2"/>
    <property type="match status" value="1"/>
</dbReference>